<keyword evidence="4 7" id="KW-0975">Bacterial flagellum</keyword>
<dbReference type="PANTHER" id="PTHR30435:SF19">
    <property type="entry name" value="FLAGELLAR BASAL-BODY ROD PROTEIN FLGG"/>
    <property type="match status" value="1"/>
</dbReference>
<dbReference type="Pfam" id="PF06429">
    <property type="entry name" value="Flg_bbr_C"/>
    <property type="match status" value="1"/>
</dbReference>
<dbReference type="InterPro" id="IPR019776">
    <property type="entry name" value="Flagellar_basal_body_rod_CS"/>
</dbReference>
<dbReference type="NCBIfam" id="TIGR03506">
    <property type="entry name" value="FlgEFG_subfam"/>
    <property type="match status" value="2"/>
</dbReference>
<evidence type="ECO:0000313" key="11">
    <source>
        <dbReference type="EMBL" id="QPJ64442.1"/>
    </source>
</evidence>
<comment type="similarity">
    <text evidence="2 7">Belongs to the flagella basal body rod proteins family.</text>
</comment>
<dbReference type="GO" id="GO:0009426">
    <property type="term" value="C:bacterial-type flagellum basal body, distal rod"/>
    <property type="evidence" value="ECO:0007669"/>
    <property type="project" value="UniProtKB-UniRule"/>
</dbReference>
<evidence type="ECO:0000259" key="8">
    <source>
        <dbReference type="Pfam" id="PF00460"/>
    </source>
</evidence>
<feature type="domain" description="Flagellar hook protein FlgE/F/G-like D1" evidence="10">
    <location>
        <begin position="96"/>
        <end position="159"/>
    </location>
</feature>
<protein>
    <recommendedName>
        <fullName evidence="3 6">Flagellar basal-body rod protein FlgG</fullName>
    </recommendedName>
</protein>
<dbReference type="PROSITE" id="PS00588">
    <property type="entry name" value="FLAGELLA_BB_ROD"/>
    <property type="match status" value="1"/>
</dbReference>
<reference evidence="12" key="1">
    <citation type="submission" date="2020-02" db="EMBL/GenBank/DDBJ databases">
        <title>Genomic and physiological characterization of two novel Nitrospinaceae genera.</title>
        <authorList>
            <person name="Mueller A.J."/>
            <person name="Jung M.-Y."/>
            <person name="Strachan C.R."/>
            <person name="Herbold C.W."/>
            <person name="Kirkegaard R.H."/>
            <person name="Daims H."/>
        </authorList>
    </citation>
    <scope>NUCLEOTIDE SEQUENCE [LARGE SCALE GENOMIC DNA]</scope>
</reference>
<comment type="subcellular location">
    <subcellularLocation>
        <location evidence="1 7">Bacterial flagellum basal body</location>
    </subcellularLocation>
</comment>
<dbReference type="SUPFAM" id="SSF117143">
    <property type="entry name" value="Flagellar hook protein flgE"/>
    <property type="match status" value="1"/>
</dbReference>
<dbReference type="InterPro" id="IPR012834">
    <property type="entry name" value="FlgG_G_neg"/>
</dbReference>
<keyword evidence="11" id="KW-0969">Cilium</keyword>
<keyword evidence="11" id="KW-0282">Flagellum</keyword>
<dbReference type="KEGG" id="nva:G3M78_03120"/>
<proteinExistence type="inferred from homology"/>
<evidence type="ECO:0000313" key="12">
    <source>
        <dbReference type="Proteomes" id="UP000594464"/>
    </source>
</evidence>
<dbReference type="Pfam" id="PF22692">
    <property type="entry name" value="LlgE_F_G_D1"/>
    <property type="match status" value="1"/>
</dbReference>
<comment type="subunit">
    <text evidence="5">The basal body constitutes a major portion of the flagellar organelle and consists of four rings (L,P,S, and M) mounted on a central rod. The rod consists of about 26 subunits of FlgG in the distal portion, and FlgB, FlgC and FlgF are thought to build up the proximal portion of the rod with about 6 subunits each.</text>
</comment>
<organism evidence="11 12">
    <name type="scientific">Candidatus Nitrohelix vancouverensis</name>
    <dbReference type="NCBI Taxonomy" id="2705534"/>
    <lineage>
        <taxon>Bacteria</taxon>
        <taxon>Pseudomonadati</taxon>
        <taxon>Nitrospinota/Tectimicrobiota group</taxon>
        <taxon>Nitrospinota</taxon>
        <taxon>Nitrospinia</taxon>
        <taxon>Nitrospinales</taxon>
        <taxon>Nitrospinaceae</taxon>
        <taxon>Candidatus Nitrohelix</taxon>
    </lineage>
</organism>
<dbReference type="InterPro" id="IPR010930">
    <property type="entry name" value="Flg_bb/hook_C_dom"/>
</dbReference>
<evidence type="ECO:0000256" key="2">
    <source>
        <dbReference type="ARBA" id="ARBA00009677"/>
    </source>
</evidence>
<dbReference type="InterPro" id="IPR037925">
    <property type="entry name" value="FlgE/F/G-like"/>
</dbReference>
<accession>A0A7T0C0V2</accession>
<sequence>MIRSLYTAATGMNTQDLNVSVIANNLANVNTTGFKRSRPEFQDLIYQNLRLVGTLSPNGNQVPTGAQLGLGSKTAAIQKIFLQGDFAQTQNSLDVAVQGKGFFQIQQPDGTTAYTRAGSFKLDNTGQIVTADGLVVQPALTVPQDALNISIDPQGSVSVTQPGSTAPTVLGTLQVATFQNEAGLQAIGFNLFQESDASGTPTIGDPGSDDRGNTIQGFLELSNVSVVEEMVNLISAQRAYEVNSRTVQTADEMLQIANNMKR</sequence>
<evidence type="ECO:0000259" key="10">
    <source>
        <dbReference type="Pfam" id="PF22692"/>
    </source>
</evidence>
<evidence type="ECO:0000256" key="6">
    <source>
        <dbReference type="NCBIfam" id="TIGR02488"/>
    </source>
</evidence>
<dbReference type="AlphaFoldDB" id="A0A7T0C0V2"/>
<evidence type="ECO:0000256" key="7">
    <source>
        <dbReference type="RuleBase" id="RU362116"/>
    </source>
</evidence>
<feature type="domain" description="Flagellar basal-body/hook protein C-terminal" evidence="9">
    <location>
        <begin position="216"/>
        <end position="260"/>
    </location>
</feature>
<dbReference type="GO" id="GO:0071978">
    <property type="term" value="P:bacterial-type flagellum-dependent swarming motility"/>
    <property type="evidence" value="ECO:0007669"/>
    <property type="project" value="TreeGrafter"/>
</dbReference>
<dbReference type="PANTHER" id="PTHR30435">
    <property type="entry name" value="FLAGELLAR PROTEIN"/>
    <property type="match status" value="1"/>
</dbReference>
<dbReference type="Proteomes" id="UP000594464">
    <property type="component" value="Chromosome"/>
</dbReference>
<dbReference type="EMBL" id="CP048620">
    <property type="protein sequence ID" value="QPJ64442.1"/>
    <property type="molecule type" value="Genomic_DNA"/>
</dbReference>
<evidence type="ECO:0000259" key="9">
    <source>
        <dbReference type="Pfam" id="PF06429"/>
    </source>
</evidence>
<feature type="domain" description="Flagellar basal body rod protein N-terminal" evidence="8">
    <location>
        <begin position="5"/>
        <end position="35"/>
    </location>
</feature>
<dbReference type="InterPro" id="IPR053967">
    <property type="entry name" value="LlgE_F_G-like_D1"/>
</dbReference>
<dbReference type="NCBIfam" id="TIGR02488">
    <property type="entry name" value="flgG_G_neg"/>
    <property type="match status" value="1"/>
</dbReference>
<dbReference type="Pfam" id="PF00460">
    <property type="entry name" value="Flg_bb_rod"/>
    <property type="match status" value="1"/>
</dbReference>
<evidence type="ECO:0000256" key="5">
    <source>
        <dbReference type="ARBA" id="ARBA00025933"/>
    </source>
</evidence>
<name>A0A7T0C0V2_9BACT</name>
<keyword evidence="11" id="KW-0966">Cell projection</keyword>
<evidence type="ECO:0000256" key="1">
    <source>
        <dbReference type="ARBA" id="ARBA00004117"/>
    </source>
</evidence>
<dbReference type="InterPro" id="IPR020013">
    <property type="entry name" value="Flagellar_FlgE/F/G"/>
</dbReference>
<evidence type="ECO:0000256" key="3">
    <source>
        <dbReference type="ARBA" id="ARBA00017948"/>
    </source>
</evidence>
<gene>
    <name evidence="11" type="primary">flgG</name>
    <name evidence="11" type="ORF">G3M78_03120</name>
</gene>
<dbReference type="InterPro" id="IPR001444">
    <property type="entry name" value="Flag_bb_rod_N"/>
</dbReference>
<evidence type="ECO:0000256" key="4">
    <source>
        <dbReference type="ARBA" id="ARBA00023143"/>
    </source>
</evidence>